<dbReference type="SUPFAM" id="SSF53098">
    <property type="entry name" value="Ribonuclease H-like"/>
    <property type="match status" value="1"/>
</dbReference>
<name>C5KD63_PERM5</name>
<dbReference type="PANTHER" id="PTHR37984:SF5">
    <property type="entry name" value="PROTEIN NYNRIN-LIKE"/>
    <property type="match status" value="1"/>
</dbReference>
<gene>
    <name evidence="3" type="ORF">Pmar_PMAR025250</name>
</gene>
<dbReference type="GO" id="GO:0003676">
    <property type="term" value="F:nucleic acid binding"/>
    <property type="evidence" value="ECO:0007669"/>
    <property type="project" value="InterPro"/>
</dbReference>
<feature type="compositionally biased region" description="Basic and acidic residues" evidence="1">
    <location>
        <begin position="1"/>
        <end position="10"/>
    </location>
</feature>
<organism evidence="4">
    <name type="scientific">Perkinsus marinus (strain ATCC 50983 / TXsc)</name>
    <dbReference type="NCBI Taxonomy" id="423536"/>
    <lineage>
        <taxon>Eukaryota</taxon>
        <taxon>Sar</taxon>
        <taxon>Alveolata</taxon>
        <taxon>Perkinsozoa</taxon>
        <taxon>Perkinsea</taxon>
        <taxon>Perkinsida</taxon>
        <taxon>Perkinsidae</taxon>
        <taxon>Perkinsus</taxon>
    </lineage>
</organism>
<keyword evidence="4" id="KW-1185">Reference proteome</keyword>
<dbReference type="AlphaFoldDB" id="C5KD63"/>
<dbReference type="Gene3D" id="3.30.420.10">
    <property type="entry name" value="Ribonuclease H-like superfamily/Ribonuclease H"/>
    <property type="match status" value="1"/>
</dbReference>
<evidence type="ECO:0000256" key="1">
    <source>
        <dbReference type="SAM" id="MobiDB-lite"/>
    </source>
</evidence>
<dbReference type="RefSeq" id="XP_002785783.1">
    <property type="nucleotide sequence ID" value="XM_002785737.1"/>
</dbReference>
<accession>C5KD63</accession>
<dbReference type="InterPro" id="IPR012337">
    <property type="entry name" value="RNaseH-like_sf"/>
</dbReference>
<evidence type="ECO:0000259" key="2">
    <source>
        <dbReference type="PROSITE" id="PS50994"/>
    </source>
</evidence>
<dbReference type="InterPro" id="IPR041588">
    <property type="entry name" value="Integrase_H2C2"/>
</dbReference>
<dbReference type="InterPro" id="IPR036397">
    <property type="entry name" value="RNaseH_sf"/>
</dbReference>
<dbReference type="OrthoDB" id="10062030at2759"/>
<dbReference type="Proteomes" id="UP000007800">
    <property type="component" value="Unassembled WGS sequence"/>
</dbReference>
<protein>
    <submittedName>
        <fullName evidence="3">Gag/pol/env polyprotein, putative</fullName>
    </submittedName>
</protein>
<sequence>MDGHKDKVTDTSRNAASRTISAAQSSAVPQPETAVPQFMVLHSGSNMSVEDKLHVPCASVWLLKAGGCKVVMGIDSFSEVTMVDRNVVSTLSSHGASLETREVRKRTCRAACGSLFTISQEANLPVVFQTNHGPKLAMIWCYVVTNFTYPHILLGASTLSRMKASIDLDDYVMSIKCMGGVKVQLSSSPPTVPPVAAAPSSDLEENLVNLSDEELYQWHVQRCQDLPTAKLSFSIKESAPSVTRKYPIPARLKESVQKELGKLSAQGVIRIVQESEVGPNAIVSPGFAKDKGRTDDDVALAKFINNNDEDLFSGKTAIKARRFRAWQMEMSEFDYINIRMAHVPGVCNVLSDLFSRCAERLEQSHVTPVDEMANEAPTMPIYLPTYGEAQEEDGDNTVDHIYTGAIYDYELSHLAMTPSQAEIVADSYAVDETMYLSVRLKAVWAAANVLLDSETYSDITSVENAKAVAWIEARKFITSLSCKENGAMGLFTQSTNREQDLRKLPWVLVIPGPAVFVNELRLVTAYDPQQQLQSARQGLLLYAHDCKIHVPYDRVLRVLQAIAWWPGMGSDLLAHINDCDLCSRLYPSKHLPYRGVTVGNSRFTTISIDHKNVPTSEGISCKYALSVTCAYSGWTIFIPQQDLSAMSTALGLYIQWFMKYGFPTHLYCDRGKAFNNVLMKELLAMSGTALHLAMTGHPEGNSMIEQRHRVLQQVINVHYETCGVMTDSDILLLLSHAEMIINQVPNRDGFSVYARVFGMVAPLPAMAKYGNEDPAREVDRSSSLALVQAIQTTASTLATRYNLTKDARAKENELYKCNPTLVQQRDRRAKEQLKVGDMVWLEGNQQAKVRQVLYDDLGAARGVIANAFVQALPLLLSLR</sequence>
<evidence type="ECO:0000313" key="3">
    <source>
        <dbReference type="EMBL" id="EER17579.1"/>
    </source>
</evidence>
<dbReference type="PANTHER" id="PTHR37984">
    <property type="entry name" value="PROTEIN CBG26694"/>
    <property type="match status" value="1"/>
</dbReference>
<dbReference type="PROSITE" id="PS50994">
    <property type="entry name" value="INTEGRASE"/>
    <property type="match status" value="1"/>
</dbReference>
<dbReference type="GeneID" id="9063000"/>
<dbReference type="Gene3D" id="1.10.340.70">
    <property type="match status" value="1"/>
</dbReference>
<reference evidence="3 4" key="1">
    <citation type="submission" date="2008-07" db="EMBL/GenBank/DDBJ databases">
        <authorList>
            <person name="El-Sayed N."/>
            <person name="Caler E."/>
            <person name="Inman J."/>
            <person name="Amedeo P."/>
            <person name="Hass B."/>
            <person name="Wortman J."/>
        </authorList>
    </citation>
    <scope>NUCLEOTIDE SEQUENCE [LARGE SCALE GENOMIC DNA]</scope>
    <source>
        <strain evidence="4">ATCC 50983 / TXsc</strain>
    </source>
</reference>
<proteinExistence type="predicted"/>
<dbReference type="InterPro" id="IPR050951">
    <property type="entry name" value="Retrovirus_Pol_polyprotein"/>
</dbReference>
<dbReference type="InterPro" id="IPR001584">
    <property type="entry name" value="Integrase_cat-core"/>
</dbReference>
<dbReference type="EMBL" id="GG672028">
    <property type="protein sequence ID" value="EER17579.1"/>
    <property type="molecule type" value="Genomic_DNA"/>
</dbReference>
<dbReference type="GO" id="GO:0015074">
    <property type="term" value="P:DNA integration"/>
    <property type="evidence" value="ECO:0007669"/>
    <property type="project" value="InterPro"/>
</dbReference>
<feature type="region of interest" description="Disordered" evidence="1">
    <location>
        <begin position="1"/>
        <end position="29"/>
    </location>
</feature>
<evidence type="ECO:0000313" key="4">
    <source>
        <dbReference type="Proteomes" id="UP000007800"/>
    </source>
</evidence>
<feature type="compositionally biased region" description="Polar residues" evidence="1">
    <location>
        <begin position="11"/>
        <end position="28"/>
    </location>
</feature>
<dbReference type="InParanoid" id="C5KD63"/>
<dbReference type="Pfam" id="PF17921">
    <property type="entry name" value="Integrase_H2C2"/>
    <property type="match status" value="1"/>
</dbReference>
<feature type="domain" description="Integrase catalytic" evidence="2">
    <location>
        <begin position="588"/>
        <end position="770"/>
    </location>
</feature>